<dbReference type="Proteomes" id="UP000255103">
    <property type="component" value="Unassembled WGS sequence"/>
</dbReference>
<feature type="transmembrane region" description="Helical" evidence="1">
    <location>
        <begin position="110"/>
        <end position="134"/>
    </location>
</feature>
<keyword evidence="1" id="KW-0472">Membrane</keyword>
<gene>
    <name evidence="2" type="ORF">NCTC12219_01406</name>
</gene>
<dbReference type="AlphaFoldDB" id="A0A377JUH3"/>
<feature type="transmembrane region" description="Helical" evidence="1">
    <location>
        <begin position="146"/>
        <end position="164"/>
    </location>
</feature>
<keyword evidence="1" id="KW-0812">Transmembrane</keyword>
<proteinExistence type="predicted"/>
<evidence type="ECO:0000313" key="2">
    <source>
        <dbReference type="EMBL" id="STP11514.1"/>
    </source>
</evidence>
<protein>
    <submittedName>
        <fullName evidence="2">Uncharacterized protein</fullName>
    </submittedName>
</protein>
<evidence type="ECO:0000256" key="1">
    <source>
        <dbReference type="SAM" id="Phobius"/>
    </source>
</evidence>
<organism evidence="2 3">
    <name type="scientific">Helicobacter cinaedi</name>
    <dbReference type="NCBI Taxonomy" id="213"/>
    <lineage>
        <taxon>Bacteria</taxon>
        <taxon>Pseudomonadati</taxon>
        <taxon>Campylobacterota</taxon>
        <taxon>Epsilonproteobacteria</taxon>
        <taxon>Campylobacterales</taxon>
        <taxon>Helicobacteraceae</taxon>
        <taxon>Helicobacter</taxon>
    </lineage>
</organism>
<sequence>MFLLLFLLVAVFYYKSKKIQWFILALIFGNACIYLKEVGFILIGGFGFFHLFFTLWNEKFRFNLLDKRVILFDVSCMLSGIIFLMLYAYFALGGKGAYISIIPFYSLLNTLVVLFLATPVVGILLPSALLFRLYRILRCKESLNPVGDSIGMIALLYFAAYIYLGMAAFHYFSPANILAFLYVCFCMCLYAKSLNFLLARVVLCVGGLLLLTSAIPQGLSGFTTYKTQSKNTQDAFDFLAEYIRKSPTQVNLYFDGFCRSFSKCANVYWYYPALFSTLSKYYDITDNYDIKSKEENGAEFRIDSNSPLTFYNSDEVSEPQSGDLVILHYASSKYMTPSDVQDIVAQYEVLFVSNNYPYYPMYNLMSLGAWVLKKLGISTSFDNRGNIFKLPSQVYVLRVP</sequence>
<feature type="transmembrane region" description="Helical" evidence="1">
    <location>
        <begin position="170"/>
        <end position="190"/>
    </location>
</feature>
<evidence type="ECO:0000313" key="3">
    <source>
        <dbReference type="Proteomes" id="UP000255103"/>
    </source>
</evidence>
<accession>A0A377JUH3</accession>
<feature type="transmembrane region" description="Helical" evidence="1">
    <location>
        <begin position="197"/>
        <end position="219"/>
    </location>
</feature>
<name>A0A377JUH3_9HELI</name>
<keyword evidence="1" id="KW-1133">Transmembrane helix</keyword>
<feature type="transmembrane region" description="Helical" evidence="1">
    <location>
        <begin position="33"/>
        <end position="57"/>
    </location>
</feature>
<feature type="transmembrane region" description="Helical" evidence="1">
    <location>
        <begin position="69"/>
        <end position="90"/>
    </location>
</feature>
<reference evidence="2 3" key="1">
    <citation type="submission" date="2018-06" db="EMBL/GenBank/DDBJ databases">
        <authorList>
            <consortium name="Pathogen Informatics"/>
            <person name="Doyle S."/>
        </authorList>
    </citation>
    <scope>NUCLEOTIDE SEQUENCE [LARGE SCALE GENOMIC DNA]</scope>
    <source>
        <strain evidence="2 3">NCTC12219</strain>
    </source>
</reference>
<dbReference type="EMBL" id="UGHX01000001">
    <property type="protein sequence ID" value="STP11514.1"/>
    <property type="molecule type" value="Genomic_DNA"/>
</dbReference>